<feature type="domain" description="Histidine kinase" evidence="15">
    <location>
        <begin position="441"/>
        <end position="550"/>
    </location>
</feature>
<dbReference type="InterPro" id="IPR004358">
    <property type="entry name" value="Sig_transdc_His_kin-like_C"/>
</dbReference>
<dbReference type="InterPro" id="IPR029151">
    <property type="entry name" value="Sensor-like_sf"/>
</dbReference>
<evidence type="ECO:0000256" key="7">
    <source>
        <dbReference type="ARBA" id="ARBA00022692"/>
    </source>
</evidence>
<dbReference type="InterPro" id="IPR016120">
    <property type="entry name" value="Sig_transdc_His_kin_SpoOB"/>
</dbReference>
<evidence type="ECO:0000256" key="5">
    <source>
        <dbReference type="ARBA" id="ARBA00022553"/>
    </source>
</evidence>
<evidence type="ECO:0000256" key="12">
    <source>
        <dbReference type="ARBA" id="ARBA00023012"/>
    </source>
</evidence>
<keyword evidence="10" id="KW-0067">ATP-binding</keyword>
<dbReference type="PROSITE" id="PS50109">
    <property type="entry name" value="HIS_KIN"/>
    <property type="match status" value="1"/>
</dbReference>
<keyword evidence="7" id="KW-0812">Transmembrane</keyword>
<keyword evidence="12" id="KW-0902">Two-component regulatory system</keyword>
<dbReference type="RefSeq" id="WP_091695601.1">
    <property type="nucleotide sequence ID" value="NZ_FPCG01000003.1"/>
</dbReference>
<dbReference type="SMART" id="SM00387">
    <property type="entry name" value="HATPase_c"/>
    <property type="match status" value="1"/>
</dbReference>
<dbReference type="InterPro" id="IPR036890">
    <property type="entry name" value="HATPase_C_sf"/>
</dbReference>
<feature type="region of interest" description="Disordered" evidence="14">
    <location>
        <begin position="108"/>
        <end position="136"/>
    </location>
</feature>
<dbReference type="STRING" id="574650.SAMN04487966_10381"/>
<evidence type="ECO:0000256" key="8">
    <source>
        <dbReference type="ARBA" id="ARBA00022741"/>
    </source>
</evidence>
<evidence type="ECO:0000256" key="3">
    <source>
        <dbReference type="ARBA" id="ARBA00012438"/>
    </source>
</evidence>
<dbReference type="Proteomes" id="UP000198881">
    <property type="component" value="Unassembled WGS sequence"/>
</dbReference>
<evidence type="ECO:0000256" key="13">
    <source>
        <dbReference type="ARBA" id="ARBA00023136"/>
    </source>
</evidence>
<dbReference type="InterPro" id="IPR039506">
    <property type="entry name" value="SPOB_a"/>
</dbReference>
<dbReference type="PANTHER" id="PTHR45436:SF5">
    <property type="entry name" value="SENSOR HISTIDINE KINASE TRCS"/>
    <property type="match status" value="1"/>
</dbReference>
<dbReference type="EMBL" id="FPCG01000003">
    <property type="protein sequence ID" value="SFV21862.1"/>
    <property type="molecule type" value="Genomic_DNA"/>
</dbReference>
<dbReference type="InterPro" id="IPR033463">
    <property type="entry name" value="sCache_3"/>
</dbReference>
<evidence type="ECO:0000313" key="17">
    <source>
        <dbReference type="Proteomes" id="UP000198881"/>
    </source>
</evidence>
<keyword evidence="9 16" id="KW-0418">Kinase</keyword>
<dbReference type="Gene3D" id="1.10.287.130">
    <property type="match status" value="1"/>
</dbReference>
<dbReference type="PANTHER" id="PTHR45436">
    <property type="entry name" value="SENSOR HISTIDINE KINASE YKOH"/>
    <property type="match status" value="1"/>
</dbReference>
<keyword evidence="17" id="KW-1185">Reference proteome</keyword>
<evidence type="ECO:0000256" key="10">
    <source>
        <dbReference type="ARBA" id="ARBA00022840"/>
    </source>
</evidence>
<gene>
    <name evidence="16" type="ORF">SAMN04487966_10381</name>
</gene>
<dbReference type="Gene3D" id="3.30.450.20">
    <property type="entry name" value="PAS domain"/>
    <property type="match status" value="2"/>
</dbReference>
<dbReference type="PRINTS" id="PR00344">
    <property type="entry name" value="BCTRLSENSOR"/>
</dbReference>
<dbReference type="Pfam" id="PF17203">
    <property type="entry name" value="sCache_3_2"/>
    <property type="match status" value="1"/>
</dbReference>
<accession>A0A1I7MIV3</accession>
<keyword evidence="13" id="KW-0472">Membrane</keyword>
<dbReference type="GO" id="GO:0005886">
    <property type="term" value="C:plasma membrane"/>
    <property type="evidence" value="ECO:0007669"/>
    <property type="project" value="UniProtKB-SubCell"/>
</dbReference>
<dbReference type="SUPFAM" id="SSF55874">
    <property type="entry name" value="ATPase domain of HSP90 chaperone/DNA topoisomerase II/histidine kinase"/>
    <property type="match status" value="1"/>
</dbReference>
<evidence type="ECO:0000256" key="2">
    <source>
        <dbReference type="ARBA" id="ARBA00004651"/>
    </source>
</evidence>
<evidence type="ECO:0000256" key="6">
    <source>
        <dbReference type="ARBA" id="ARBA00022679"/>
    </source>
</evidence>
<reference evidence="16 17" key="1">
    <citation type="submission" date="2016-10" db="EMBL/GenBank/DDBJ databases">
        <authorList>
            <person name="de Groot N.N."/>
        </authorList>
    </citation>
    <scope>NUCLEOTIDE SEQUENCE [LARGE SCALE GENOMIC DNA]</scope>
    <source>
        <strain evidence="16 17">CGMCC 1.7054</strain>
    </source>
</reference>
<evidence type="ECO:0000256" key="4">
    <source>
        <dbReference type="ARBA" id="ARBA00022475"/>
    </source>
</evidence>
<dbReference type="Gene3D" id="3.30.565.10">
    <property type="entry name" value="Histidine kinase-like ATPase, C-terminal domain"/>
    <property type="match status" value="1"/>
</dbReference>
<proteinExistence type="predicted"/>
<evidence type="ECO:0000259" key="15">
    <source>
        <dbReference type="PROSITE" id="PS50109"/>
    </source>
</evidence>
<dbReference type="AlphaFoldDB" id="A0A1I7MIV3"/>
<comment type="subcellular location">
    <subcellularLocation>
        <location evidence="2">Cell membrane</location>
        <topology evidence="2">Multi-pass membrane protein</topology>
    </subcellularLocation>
</comment>
<comment type="catalytic activity">
    <reaction evidence="1">
        <text>ATP + protein L-histidine = ADP + protein N-phospho-L-histidine.</text>
        <dbReference type="EC" id="2.7.13.3"/>
    </reaction>
</comment>
<dbReference type="SUPFAM" id="SSF103190">
    <property type="entry name" value="Sensory domain-like"/>
    <property type="match status" value="1"/>
</dbReference>
<dbReference type="CDD" id="cd00075">
    <property type="entry name" value="HATPase"/>
    <property type="match status" value="1"/>
</dbReference>
<evidence type="ECO:0000256" key="1">
    <source>
        <dbReference type="ARBA" id="ARBA00000085"/>
    </source>
</evidence>
<dbReference type="GO" id="GO:0000155">
    <property type="term" value="F:phosphorelay sensor kinase activity"/>
    <property type="evidence" value="ECO:0007669"/>
    <property type="project" value="InterPro"/>
</dbReference>
<dbReference type="GO" id="GO:0005524">
    <property type="term" value="F:ATP binding"/>
    <property type="evidence" value="ECO:0007669"/>
    <property type="project" value="UniProtKB-KW"/>
</dbReference>
<organism evidence="16 17">
    <name type="scientific">Micrococcus terreus</name>
    <dbReference type="NCBI Taxonomy" id="574650"/>
    <lineage>
        <taxon>Bacteria</taxon>
        <taxon>Bacillati</taxon>
        <taxon>Actinomycetota</taxon>
        <taxon>Actinomycetes</taxon>
        <taxon>Micrococcales</taxon>
        <taxon>Micrococcaceae</taxon>
        <taxon>Micrococcus</taxon>
    </lineage>
</organism>
<dbReference type="InterPro" id="IPR003594">
    <property type="entry name" value="HATPase_dom"/>
</dbReference>
<evidence type="ECO:0000256" key="11">
    <source>
        <dbReference type="ARBA" id="ARBA00022989"/>
    </source>
</evidence>
<dbReference type="InterPro" id="IPR013767">
    <property type="entry name" value="PAS_fold"/>
</dbReference>
<dbReference type="InterPro" id="IPR050428">
    <property type="entry name" value="TCS_sensor_his_kinase"/>
</dbReference>
<dbReference type="SUPFAM" id="SSF55890">
    <property type="entry name" value="Sporulation response regulatory protein Spo0B"/>
    <property type="match status" value="1"/>
</dbReference>
<evidence type="ECO:0000256" key="14">
    <source>
        <dbReference type="SAM" id="MobiDB-lite"/>
    </source>
</evidence>
<dbReference type="InterPro" id="IPR005467">
    <property type="entry name" value="His_kinase_dom"/>
</dbReference>
<name>A0A1I7MIV3_9MICC</name>
<evidence type="ECO:0000313" key="16">
    <source>
        <dbReference type="EMBL" id="SFV21862.1"/>
    </source>
</evidence>
<dbReference type="OrthoDB" id="9792686at2"/>
<protein>
    <recommendedName>
        <fullName evidence="3">histidine kinase</fullName>
        <ecNumber evidence="3">2.7.13.3</ecNumber>
    </recommendedName>
</protein>
<dbReference type="GO" id="GO:0006355">
    <property type="term" value="P:regulation of DNA-templated transcription"/>
    <property type="evidence" value="ECO:0007669"/>
    <property type="project" value="InterPro"/>
</dbReference>
<dbReference type="Pfam" id="PF02518">
    <property type="entry name" value="HATPase_c"/>
    <property type="match status" value="1"/>
</dbReference>
<sequence>MNPTRERGRLRRSMRLRLLLLQLAIVLFSVLAVALVVLRFEDVRTRELAFEQVHTVAEEMAQNREVVRWINEPEGSEHIQPIARLAQRAAGVAFVVVADRDGLRVAHPDPEQIGRPVSSDHGPVRGGETFRGTEEGPLGVTFRSKVPVWDGDEVVGTVSVGVQQSEIRGDLLAVVLGFAPWVLGAAALGTAAAALAARYVRTRIYGAEPEQMAALHQSREALLHSVGDGVVGVDERGVVTLLNDEARRLLDLPSDVTAEGRPAREVFEGDVGALLAGAGASGVAQSADSPESPDSTDSTTLLLAGERILVARLRPALIDGRPAGRTLTLQDRTELENTVRELEGQRSLAETLRAQTHEFSNRLHVISGLLSLGEADEAQQYVRSLTGTRSTAGPVDLEDPSLTALVGAQTAAAREAGVGLSVAEDSHVRAGWRSDEDTLTVVANLLTNAIEAAGDGGQVQLHMDAGAGGTTVRVDDSGPGVDPAVAREVFRWGASTKQDADGRSDAVPAGGRGIGLALVDRIVRRRLGQVDVETSPLGGARFTAAWPGRPERGE</sequence>
<keyword evidence="8" id="KW-0547">Nucleotide-binding</keyword>
<dbReference type="Pfam" id="PF14689">
    <property type="entry name" value="SPOB_a"/>
    <property type="match status" value="1"/>
</dbReference>
<keyword evidence="11" id="KW-1133">Transmembrane helix</keyword>
<dbReference type="EC" id="2.7.13.3" evidence="3"/>
<keyword evidence="5" id="KW-0597">Phosphoprotein</keyword>
<keyword evidence="6" id="KW-0808">Transferase</keyword>
<keyword evidence="4" id="KW-1003">Cell membrane</keyword>
<evidence type="ECO:0000256" key="9">
    <source>
        <dbReference type="ARBA" id="ARBA00022777"/>
    </source>
</evidence>
<dbReference type="Pfam" id="PF00989">
    <property type="entry name" value="PAS"/>
    <property type="match status" value="1"/>
</dbReference>